<dbReference type="InterPro" id="IPR037284">
    <property type="entry name" value="SUF_FeS_clus_asmbl_SufBD_sf"/>
</dbReference>
<reference evidence="2 3" key="1">
    <citation type="submission" date="2016-06" db="EMBL/GenBank/DDBJ databases">
        <title>Insight into the functional genes involving in sulfur oxidation in Pearl River water.</title>
        <authorList>
            <person name="Luo J."/>
            <person name="Tan X."/>
            <person name="Lin W."/>
        </authorList>
    </citation>
    <scope>NUCLEOTIDE SEQUENCE [LARGE SCALE GENOMIC DNA]</scope>
    <source>
        <strain evidence="2 3">LS2</strain>
    </source>
</reference>
<sequence length="430" mass="46748">MNREPQARTPLPEWLAQTLPDSAAAPGVTQDAARQQVVQWGLPTLRDEEWRWTNLRSLGRQAFSTPAVAVATLPDNPLAAILPDALVVTFVDGQLQGLPTDLPAGLKLVALANCDEALRAAAFAPEARNPNDALLALNTASATQGVVIDVAANAVIDRPVVIRWLEGTQAEAYSQTRVFVRLGVSAQATVIESVSGINAQLCWRNGITVIDQAANSQLHHLNLGLDGDHHLLTTRDFVRLARDARYHALSLQLAGQLVRREIDVDITDTGAHCELLGLMMPRGKQVLDTHTRIVHGAPQTTSSEHYRTIADESGRGIFKGRILVAQDAQQIAAFQDSRNLLLSDQAEIDTKPELEIYADDVKCSHGATVGRLDSEALYYLQSRGIPFAQARNLLIVGFAQELIDAAPVPALVEWLTEQVSRRLGTERLPA</sequence>
<dbReference type="RefSeq" id="WP_066098221.1">
    <property type="nucleotide sequence ID" value="NZ_CP016027.1"/>
</dbReference>
<dbReference type="OrthoDB" id="9768262at2"/>
<keyword evidence="3" id="KW-1185">Reference proteome</keyword>
<dbReference type="SUPFAM" id="SSF101960">
    <property type="entry name" value="Stabilizer of iron transporter SufD"/>
    <property type="match status" value="1"/>
</dbReference>
<proteinExistence type="predicted"/>
<dbReference type="Pfam" id="PF01458">
    <property type="entry name" value="SUFBD_core"/>
    <property type="match status" value="1"/>
</dbReference>
<dbReference type="EMBL" id="CP016027">
    <property type="protein sequence ID" value="ANJ66327.1"/>
    <property type="molecule type" value="Genomic_DNA"/>
</dbReference>
<dbReference type="AlphaFoldDB" id="A0A191ZEN6"/>
<evidence type="ECO:0000313" key="3">
    <source>
        <dbReference type="Proteomes" id="UP000078596"/>
    </source>
</evidence>
<name>A0A191ZEN6_9GAMM</name>
<dbReference type="KEGG" id="haz:A9404_02075"/>
<dbReference type="NCBIfam" id="TIGR01981">
    <property type="entry name" value="sufD"/>
    <property type="match status" value="1"/>
</dbReference>
<accession>A0A191ZEN6</accession>
<dbReference type="STRING" id="1860122.A9404_02075"/>
<gene>
    <name evidence="2" type="ORF">A9404_02075</name>
</gene>
<organism evidence="2 3">
    <name type="scientific">Halothiobacillus diazotrophicus</name>
    <dbReference type="NCBI Taxonomy" id="1860122"/>
    <lineage>
        <taxon>Bacteria</taxon>
        <taxon>Pseudomonadati</taxon>
        <taxon>Pseudomonadota</taxon>
        <taxon>Gammaproteobacteria</taxon>
        <taxon>Chromatiales</taxon>
        <taxon>Halothiobacillaceae</taxon>
        <taxon>Halothiobacillus</taxon>
    </lineage>
</organism>
<evidence type="ECO:0000313" key="2">
    <source>
        <dbReference type="EMBL" id="ANJ66327.1"/>
    </source>
</evidence>
<dbReference type="InterPro" id="IPR011542">
    <property type="entry name" value="SUF_FeS_clus_asmbl_SufD"/>
</dbReference>
<evidence type="ECO:0000259" key="1">
    <source>
        <dbReference type="Pfam" id="PF01458"/>
    </source>
</evidence>
<dbReference type="PANTHER" id="PTHR43575">
    <property type="entry name" value="PROTEIN ABCI7, CHLOROPLASTIC"/>
    <property type="match status" value="1"/>
</dbReference>
<protein>
    <submittedName>
        <fullName evidence="2">Fe-S cluster assembly protein SufD</fullName>
    </submittedName>
</protein>
<dbReference type="InterPro" id="IPR055346">
    <property type="entry name" value="Fe-S_cluster_assembly_SufBD"/>
</dbReference>
<feature type="domain" description="SUF system FeS cluster assembly SufBD core" evidence="1">
    <location>
        <begin position="169"/>
        <end position="398"/>
    </location>
</feature>
<dbReference type="Proteomes" id="UP000078596">
    <property type="component" value="Chromosome"/>
</dbReference>
<dbReference type="GO" id="GO:0016226">
    <property type="term" value="P:iron-sulfur cluster assembly"/>
    <property type="evidence" value="ECO:0007669"/>
    <property type="project" value="InterPro"/>
</dbReference>
<dbReference type="InterPro" id="IPR000825">
    <property type="entry name" value="SUF_FeS_clus_asmbl_SufBD_core"/>
</dbReference>
<dbReference type="PANTHER" id="PTHR43575:SF1">
    <property type="entry name" value="PROTEIN ABCI7, CHLOROPLASTIC"/>
    <property type="match status" value="1"/>
</dbReference>